<sequence length="122" mass="13196">MTLGPEVFLLHNTALGEGRRFCCDAALGVGGQVPCTTLGHWGRRFFFRTTQHLGPEVLLWHGIWGRRSSAVHDTGTLGPEVFLAHNTTLGAGGFVVARHLGRAGGFGATRHLGQEVKCRARH</sequence>
<organism evidence="1 2">
    <name type="scientific">Amborella trichopoda</name>
    <dbReference type="NCBI Taxonomy" id="13333"/>
    <lineage>
        <taxon>Eukaryota</taxon>
        <taxon>Viridiplantae</taxon>
        <taxon>Streptophyta</taxon>
        <taxon>Embryophyta</taxon>
        <taxon>Tracheophyta</taxon>
        <taxon>Spermatophyta</taxon>
        <taxon>Magnoliopsida</taxon>
        <taxon>Amborellales</taxon>
        <taxon>Amborellaceae</taxon>
        <taxon>Amborella</taxon>
    </lineage>
</organism>
<dbReference type="EMBL" id="KI394012">
    <property type="protein sequence ID" value="ERN05051.1"/>
    <property type="molecule type" value="Genomic_DNA"/>
</dbReference>
<protein>
    <submittedName>
        <fullName evidence="1">Uncharacterized protein</fullName>
    </submittedName>
</protein>
<dbReference type="HOGENOM" id="CLU_2029805_0_0_1"/>
<dbReference type="Gramene" id="ERN05051">
    <property type="protein sequence ID" value="ERN05051"/>
    <property type="gene ID" value="AMTR_s00053p00091280"/>
</dbReference>
<keyword evidence="2" id="KW-1185">Reference proteome</keyword>
<accession>W1PBR7</accession>
<gene>
    <name evidence="1" type="ORF">AMTR_s00053p00091280</name>
</gene>
<reference evidence="2" key="1">
    <citation type="journal article" date="2013" name="Science">
        <title>The Amborella genome and the evolution of flowering plants.</title>
        <authorList>
            <consortium name="Amborella Genome Project"/>
        </authorList>
    </citation>
    <scope>NUCLEOTIDE SEQUENCE [LARGE SCALE GENOMIC DNA]</scope>
</reference>
<evidence type="ECO:0000313" key="1">
    <source>
        <dbReference type="EMBL" id="ERN05051.1"/>
    </source>
</evidence>
<name>W1PBR7_AMBTC</name>
<dbReference type="Proteomes" id="UP000017836">
    <property type="component" value="Unassembled WGS sequence"/>
</dbReference>
<dbReference type="AlphaFoldDB" id="W1PBR7"/>
<evidence type="ECO:0000313" key="2">
    <source>
        <dbReference type="Proteomes" id="UP000017836"/>
    </source>
</evidence>
<proteinExistence type="predicted"/>